<dbReference type="SMART" id="SM00530">
    <property type="entry name" value="HTH_XRE"/>
    <property type="match status" value="1"/>
</dbReference>
<dbReference type="InterPro" id="IPR010982">
    <property type="entry name" value="Lambda_DNA-bd_dom_sf"/>
</dbReference>
<evidence type="ECO:0000313" key="2">
    <source>
        <dbReference type="EMBL" id="GGI65460.1"/>
    </source>
</evidence>
<dbReference type="InterPro" id="IPR010057">
    <property type="entry name" value="Transcription_activator_Rgg_C"/>
</dbReference>
<sequence>MRKQNEIIKELRTERNISQQSLAMGITTRESVSNFERRGTNITSNTLIEFLDKMNVSLEEYYYLLNDKNLTQKQKTFVDGAKYFGDIKEQKKYLKMLESMYMSTNDSAYLLITSQYRLLYSMKNNDSKTNELKDDIENIKNHLNNVYNWGRFELSLFTNVLFIFNSEYIYSTYRRVIKDMKLYSNHPYYKDNIGIFIKNCLILFWKRKHYTQMEYLLLELDILSKNVTYTNERFTYLIFKKVLSSQGEFDISMIEPEIEILKYMGYNDYAQQIIHSFT</sequence>
<gene>
    <name evidence="2" type="primary">rgg</name>
    <name evidence="2" type="ORF">GCM10011482_11140</name>
</gene>
<dbReference type="CDD" id="cd00093">
    <property type="entry name" value="HTH_XRE"/>
    <property type="match status" value="1"/>
</dbReference>
<proteinExistence type="predicted"/>
<dbReference type="Pfam" id="PF01381">
    <property type="entry name" value="HTH_3"/>
    <property type="match status" value="1"/>
</dbReference>
<dbReference type="InterPro" id="IPR011990">
    <property type="entry name" value="TPR-like_helical_dom_sf"/>
</dbReference>
<evidence type="ECO:0000259" key="1">
    <source>
        <dbReference type="PROSITE" id="PS50943"/>
    </source>
</evidence>
<evidence type="ECO:0000313" key="3">
    <source>
        <dbReference type="Proteomes" id="UP000622610"/>
    </source>
</evidence>
<keyword evidence="3" id="KW-1185">Reference proteome</keyword>
<dbReference type="InterPro" id="IPR001387">
    <property type="entry name" value="Cro/C1-type_HTH"/>
</dbReference>
<accession>A0A917JGM1</accession>
<dbReference type="Gene3D" id="1.25.40.10">
    <property type="entry name" value="Tetratricopeptide repeat domain"/>
    <property type="match status" value="1"/>
</dbReference>
<dbReference type="SUPFAM" id="SSF47413">
    <property type="entry name" value="lambda repressor-like DNA-binding domains"/>
    <property type="match status" value="1"/>
</dbReference>
<reference evidence="2" key="2">
    <citation type="submission" date="2020-09" db="EMBL/GenBank/DDBJ databases">
        <authorList>
            <person name="Sun Q."/>
            <person name="Sedlacek I."/>
        </authorList>
    </citation>
    <scope>NUCLEOTIDE SEQUENCE</scope>
    <source>
        <strain evidence="2">CCM 8433</strain>
    </source>
</reference>
<dbReference type="PROSITE" id="PS50943">
    <property type="entry name" value="HTH_CROC1"/>
    <property type="match status" value="1"/>
</dbReference>
<dbReference type="Pfam" id="PF21259">
    <property type="entry name" value="Rgg_C"/>
    <property type="match status" value="1"/>
</dbReference>
<dbReference type="AlphaFoldDB" id="A0A917JGM1"/>
<dbReference type="GO" id="GO:0003677">
    <property type="term" value="F:DNA binding"/>
    <property type="evidence" value="ECO:0007669"/>
    <property type="project" value="InterPro"/>
</dbReference>
<dbReference type="Proteomes" id="UP000622610">
    <property type="component" value="Unassembled WGS sequence"/>
</dbReference>
<name>A0A917JGM1_9ENTE</name>
<dbReference type="RefSeq" id="WP_188367294.1">
    <property type="nucleotide sequence ID" value="NZ_BMDT01000003.1"/>
</dbReference>
<organism evidence="2 3">
    <name type="scientific">Enterococcus alcedinis</name>
    <dbReference type="NCBI Taxonomy" id="1274384"/>
    <lineage>
        <taxon>Bacteria</taxon>
        <taxon>Bacillati</taxon>
        <taxon>Bacillota</taxon>
        <taxon>Bacilli</taxon>
        <taxon>Lactobacillales</taxon>
        <taxon>Enterococcaceae</taxon>
        <taxon>Enterococcus</taxon>
    </lineage>
</organism>
<protein>
    <submittedName>
        <fullName evidence="2">XRE family transcriptional regulator</fullName>
    </submittedName>
</protein>
<reference evidence="2" key="1">
    <citation type="journal article" date="2014" name="Int. J. Syst. Evol. Microbiol.">
        <title>Complete genome sequence of Corynebacterium casei LMG S-19264T (=DSM 44701T), isolated from a smear-ripened cheese.</title>
        <authorList>
            <consortium name="US DOE Joint Genome Institute (JGI-PGF)"/>
            <person name="Walter F."/>
            <person name="Albersmeier A."/>
            <person name="Kalinowski J."/>
            <person name="Ruckert C."/>
        </authorList>
    </citation>
    <scope>NUCLEOTIDE SEQUENCE</scope>
    <source>
        <strain evidence="2">CCM 8433</strain>
    </source>
</reference>
<dbReference type="PANTHER" id="PTHR37038">
    <property type="entry name" value="TRANSCRIPTIONAL REGULATOR-RELATED"/>
    <property type="match status" value="1"/>
</dbReference>
<dbReference type="EMBL" id="BMDT01000003">
    <property type="protein sequence ID" value="GGI65460.1"/>
    <property type="molecule type" value="Genomic_DNA"/>
</dbReference>
<dbReference type="InterPro" id="IPR053163">
    <property type="entry name" value="HTH-type_regulator_Rgg"/>
</dbReference>
<dbReference type="NCBIfam" id="TIGR01716">
    <property type="entry name" value="RGG_Cterm"/>
    <property type="match status" value="1"/>
</dbReference>
<feature type="domain" description="HTH cro/C1-type" evidence="1">
    <location>
        <begin position="8"/>
        <end position="61"/>
    </location>
</feature>
<comment type="caution">
    <text evidence="2">The sequence shown here is derived from an EMBL/GenBank/DDBJ whole genome shotgun (WGS) entry which is preliminary data.</text>
</comment>